<evidence type="ECO:0000256" key="9">
    <source>
        <dbReference type="ARBA" id="ARBA00022840"/>
    </source>
</evidence>
<evidence type="ECO:0000313" key="13">
    <source>
        <dbReference type="Proteomes" id="UP000430634"/>
    </source>
</evidence>
<feature type="region of interest" description="Disordered" evidence="10">
    <location>
        <begin position="112"/>
        <end position="134"/>
    </location>
</feature>
<comment type="catalytic activity">
    <reaction evidence="1">
        <text>ATP + protein L-histidine = ADP + protein N-phospho-L-histidine.</text>
        <dbReference type="EC" id="2.7.13.3"/>
    </reaction>
</comment>
<dbReference type="InterPro" id="IPR003661">
    <property type="entry name" value="HisK_dim/P_dom"/>
</dbReference>
<keyword evidence="9" id="KW-0067">ATP-binding</keyword>
<feature type="compositionally biased region" description="Polar residues" evidence="10">
    <location>
        <begin position="1"/>
        <end position="11"/>
    </location>
</feature>
<dbReference type="PRINTS" id="PR00344">
    <property type="entry name" value="BCTRLSENSOR"/>
</dbReference>
<dbReference type="CDD" id="cd00075">
    <property type="entry name" value="HATPase"/>
    <property type="match status" value="1"/>
</dbReference>
<reference evidence="12 13" key="1">
    <citation type="submission" date="2019-11" db="EMBL/GenBank/DDBJ databases">
        <title>Type strains purchased from KCTC, JCM and DSMZ.</title>
        <authorList>
            <person name="Lu H."/>
        </authorList>
    </citation>
    <scope>NUCLEOTIDE SEQUENCE [LARGE SCALE GENOMIC DNA]</scope>
    <source>
        <strain evidence="12 13">KCTC 52429</strain>
    </source>
</reference>
<sequence length="425" mass="46051">MCNMRSATSRSPCPRDGLQRYSSAQLRSSRPKHRRGKPGFSEEYRMTLASDQNPDELGLSSTSRQFMGIREDVMARWERETRARVEGAQTLLSPVLTNMLPAFLDNIAEALSPNHPRQSGTSNNSAAAAHGGERARMTRFGPDQIVHEYQILRECIAFVAAGRVALTHADWAIIDLSINAAVRDAVREFASIQEELRRKLAAALSHDMRTPLGVVLNGAELVGVAPDLEVARRAAGKIAASAERLGQMMAELLDALIFQGGPRLALSLSRFDIADLMHEVCQEYSQKAGVRFEAGGESVPGYWCRSSMRRALENLVNNAIRYGDGESVRLQARQAHGRLMLTVHNAGAPIPPEQHGRIFEYLPRAGGTASGGGWGIGLPFVRSVAENHGGSAAVDSSRETGTTFIIDVPVDCRPFAGDTPGAGQA</sequence>
<dbReference type="InterPro" id="IPR004358">
    <property type="entry name" value="Sig_transdc_His_kin-like_C"/>
</dbReference>
<evidence type="ECO:0000256" key="3">
    <source>
        <dbReference type="ARBA" id="ARBA00012438"/>
    </source>
</evidence>
<dbReference type="InterPro" id="IPR003594">
    <property type="entry name" value="HATPase_dom"/>
</dbReference>
<dbReference type="Gene3D" id="1.10.287.130">
    <property type="match status" value="1"/>
</dbReference>
<dbReference type="OrthoDB" id="8556618at2"/>
<dbReference type="PANTHER" id="PTHR44936:SF10">
    <property type="entry name" value="SENSOR PROTEIN RSTB"/>
    <property type="match status" value="1"/>
</dbReference>
<accession>A0A6I3SY46</accession>
<dbReference type="SUPFAM" id="SSF55874">
    <property type="entry name" value="ATPase domain of HSP90 chaperone/DNA topoisomerase II/histidine kinase"/>
    <property type="match status" value="1"/>
</dbReference>
<feature type="compositionally biased region" description="Polar residues" evidence="10">
    <location>
        <begin position="115"/>
        <end position="126"/>
    </location>
</feature>
<comment type="subcellular location">
    <subcellularLocation>
        <location evidence="2">Cell membrane</location>
        <topology evidence="2">Multi-pass membrane protein</topology>
    </subcellularLocation>
</comment>
<feature type="region of interest" description="Disordered" evidence="10">
    <location>
        <begin position="1"/>
        <end position="40"/>
    </location>
</feature>
<name>A0A6I3SY46_9BURK</name>
<dbReference type="InterPro" id="IPR036097">
    <property type="entry name" value="HisK_dim/P_sf"/>
</dbReference>
<evidence type="ECO:0000259" key="11">
    <source>
        <dbReference type="PROSITE" id="PS50109"/>
    </source>
</evidence>
<organism evidence="12 13">
    <name type="scientific">Pseudoduganella buxea</name>
    <dbReference type="NCBI Taxonomy" id="1949069"/>
    <lineage>
        <taxon>Bacteria</taxon>
        <taxon>Pseudomonadati</taxon>
        <taxon>Pseudomonadota</taxon>
        <taxon>Betaproteobacteria</taxon>
        <taxon>Burkholderiales</taxon>
        <taxon>Oxalobacteraceae</taxon>
        <taxon>Telluria group</taxon>
        <taxon>Pseudoduganella</taxon>
    </lineage>
</organism>
<keyword evidence="4" id="KW-0472">Membrane</keyword>
<dbReference type="GO" id="GO:0000155">
    <property type="term" value="F:phosphorelay sensor kinase activity"/>
    <property type="evidence" value="ECO:0007669"/>
    <property type="project" value="InterPro"/>
</dbReference>
<dbReference type="EMBL" id="WNKZ01000043">
    <property type="protein sequence ID" value="MTV54138.1"/>
    <property type="molecule type" value="Genomic_DNA"/>
</dbReference>
<dbReference type="GO" id="GO:0005524">
    <property type="term" value="F:ATP binding"/>
    <property type="evidence" value="ECO:0007669"/>
    <property type="project" value="UniProtKB-KW"/>
</dbReference>
<evidence type="ECO:0000256" key="6">
    <source>
        <dbReference type="ARBA" id="ARBA00022679"/>
    </source>
</evidence>
<protein>
    <recommendedName>
        <fullName evidence="3">histidine kinase</fullName>
        <ecNumber evidence="3">2.7.13.3</ecNumber>
    </recommendedName>
</protein>
<gene>
    <name evidence="12" type="ORF">GM672_15510</name>
</gene>
<keyword evidence="6" id="KW-0808">Transferase</keyword>
<keyword evidence="5" id="KW-0597">Phosphoprotein</keyword>
<evidence type="ECO:0000256" key="10">
    <source>
        <dbReference type="SAM" id="MobiDB-lite"/>
    </source>
</evidence>
<dbReference type="GO" id="GO:0005886">
    <property type="term" value="C:plasma membrane"/>
    <property type="evidence" value="ECO:0007669"/>
    <property type="project" value="UniProtKB-SubCell"/>
</dbReference>
<evidence type="ECO:0000256" key="7">
    <source>
        <dbReference type="ARBA" id="ARBA00022741"/>
    </source>
</evidence>
<dbReference type="Pfam" id="PF02518">
    <property type="entry name" value="HATPase_c"/>
    <property type="match status" value="1"/>
</dbReference>
<evidence type="ECO:0000256" key="4">
    <source>
        <dbReference type="ARBA" id="ARBA00022475"/>
    </source>
</evidence>
<keyword evidence="8 12" id="KW-0418">Kinase</keyword>
<dbReference type="Gene3D" id="3.30.565.10">
    <property type="entry name" value="Histidine kinase-like ATPase, C-terminal domain"/>
    <property type="match status" value="1"/>
</dbReference>
<dbReference type="CDD" id="cd00082">
    <property type="entry name" value="HisKA"/>
    <property type="match status" value="1"/>
</dbReference>
<dbReference type="InterPro" id="IPR036890">
    <property type="entry name" value="HATPase_C_sf"/>
</dbReference>
<keyword evidence="7" id="KW-0547">Nucleotide-binding</keyword>
<dbReference type="AlphaFoldDB" id="A0A6I3SY46"/>
<keyword evidence="4" id="KW-1003">Cell membrane</keyword>
<evidence type="ECO:0000256" key="5">
    <source>
        <dbReference type="ARBA" id="ARBA00022553"/>
    </source>
</evidence>
<dbReference type="EC" id="2.7.13.3" evidence="3"/>
<dbReference type="InterPro" id="IPR050980">
    <property type="entry name" value="2C_sensor_his_kinase"/>
</dbReference>
<proteinExistence type="predicted"/>
<dbReference type="SMART" id="SM00388">
    <property type="entry name" value="HisKA"/>
    <property type="match status" value="1"/>
</dbReference>
<evidence type="ECO:0000313" key="12">
    <source>
        <dbReference type="EMBL" id="MTV54138.1"/>
    </source>
</evidence>
<evidence type="ECO:0000256" key="8">
    <source>
        <dbReference type="ARBA" id="ARBA00022777"/>
    </source>
</evidence>
<dbReference type="SUPFAM" id="SSF47384">
    <property type="entry name" value="Homodimeric domain of signal transducing histidine kinase"/>
    <property type="match status" value="1"/>
</dbReference>
<evidence type="ECO:0000256" key="1">
    <source>
        <dbReference type="ARBA" id="ARBA00000085"/>
    </source>
</evidence>
<evidence type="ECO:0000256" key="2">
    <source>
        <dbReference type="ARBA" id="ARBA00004651"/>
    </source>
</evidence>
<dbReference type="Proteomes" id="UP000430634">
    <property type="component" value="Unassembled WGS sequence"/>
</dbReference>
<dbReference type="SMART" id="SM00387">
    <property type="entry name" value="HATPase_c"/>
    <property type="match status" value="1"/>
</dbReference>
<dbReference type="PROSITE" id="PS50109">
    <property type="entry name" value="HIS_KIN"/>
    <property type="match status" value="1"/>
</dbReference>
<dbReference type="InterPro" id="IPR005467">
    <property type="entry name" value="His_kinase_dom"/>
</dbReference>
<comment type="caution">
    <text evidence="12">The sequence shown here is derived from an EMBL/GenBank/DDBJ whole genome shotgun (WGS) entry which is preliminary data.</text>
</comment>
<dbReference type="PANTHER" id="PTHR44936">
    <property type="entry name" value="SENSOR PROTEIN CREC"/>
    <property type="match status" value="1"/>
</dbReference>
<feature type="domain" description="Histidine kinase" evidence="11">
    <location>
        <begin position="203"/>
        <end position="412"/>
    </location>
</feature>
<dbReference type="Pfam" id="PF00512">
    <property type="entry name" value="HisKA"/>
    <property type="match status" value="1"/>
</dbReference>